<gene>
    <name evidence="1" type="ORF">C8E03_1442</name>
</gene>
<name>A0A318EFW6_9FIRM</name>
<organism evidence="1 2">
    <name type="scientific">Lachnotalea glycerini</name>
    <dbReference type="NCBI Taxonomy" id="1763509"/>
    <lineage>
        <taxon>Bacteria</taxon>
        <taxon>Bacillati</taxon>
        <taxon>Bacillota</taxon>
        <taxon>Clostridia</taxon>
        <taxon>Lachnospirales</taxon>
        <taxon>Lachnospiraceae</taxon>
        <taxon>Lachnotalea</taxon>
    </lineage>
</organism>
<reference evidence="1 2" key="1">
    <citation type="submission" date="2018-05" db="EMBL/GenBank/DDBJ databases">
        <title>Genomic Encyclopedia of Type Strains, Phase IV (KMG-IV): sequencing the most valuable type-strain genomes for metagenomic binning, comparative biology and taxonomic classification.</title>
        <authorList>
            <person name="Goeker M."/>
        </authorList>
    </citation>
    <scope>NUCLEOTIDE SEQUENCE [LARGE SCALE GENOMIC DNA]</scope>
    <source>
        <strain evidence="1 2">DSM 28816</strain>
    </source>
</reference>
<evidence type="ECO:0000313" key="1">
    <source>
        <dbReference type="EMBL" id="PXV83813.1"/>
    </source>
</evidence>
<accession>A0A318EFW6</accession>
<sequence>MWKNLKIENVGAIERCVAEFQIWAHNILPYGKMKIKIYESQEGKFYGYTDIRIIRKFDDSPEGAVGHGKTIEEALMDTVNHFMQIANEDYPAYEYPNGLPEEKIVYSDYSDF</sequence>
<dbReference type="AlphaFoldDB" id="A0A318EFW6"/>
<proteinExistence type="predicted"/>
<evidence type="ECO:0000313" key="2">
    <source>
        <dbReference type="Proteomes" id="UP000247523"/>
    </source>
</evidence>
<comment type="caution">
    <text evidence="1">The sequence shown here is derived from an EMBL/GenBank/DDBJ whole genome shotgun (WGS) entry which is preliminary data.</text>
</comment>
<dbReference type="RefSeq" id="WP_110292109.1">
    <property type="nucleotide sequence ID" value="NZ_QICS01000044.1"/>
</dbReference>
<protein>
    <submittedName>
        <fullName evidence="1">Uncharacterized protein</fullName>
    </submittedName>
</protein>
<dbReference type="EMBL" id="QICS01000044">
    <property type="protein sequence ID" value="PXV83813.1"/>
    <property type="molecule type" value="Genomic_DNA"/>
</dbReference>
<dbReference type="Proteomes" id="UP000247523">
    <property type="component" value="Unassembled WGS sequence"/>
</dbReference>